<evidence type="ECO:0000259" key="1">
    <source>
        <dbReference type="Pfam" id="PF25273"/>
    </source>
</evidence>
<feature type="domain" description="DUF7869" evidence="1">
    <location>
        <begin position="35"/>
        <end position="115"/>
    </location>
</feature>
<dbReference type="Proteomes" id="UP000593567">
    <property type="component" value="Unassembled WGS sequence"/>
</dbReference>
<dbReference type="PANTHER" id="PTHR34415:SF1">
    <property type="entry name" value="INTEGRASE CATALYTIC DOMAIN-CONTAINING PROTEIN"/>
    <property type="match status" value="1"/>
</dbReference>
<name>A0A7J7JU39_BUGNE</name>
<accession>A0A7J7JU39</accession>
<dbReference type="EMBL" id="VXIV02001781">
    <property type="protein sequence ID" value="KAF6029900.1"/>
    <property type="molecule type" value="Genomic_DNA"/>
</dbReference>
<evidence type="ECO:0000313" key="3">
    <source>
        <dbReference type="Proteomes" id="UP000593567"/>
    </source>
</evidence>
<dbReference type="InterPro" id="IPR057191">
    <property type="entry name" value="DUF7869"/>
</dbReference>
<protein>
    <recommendedName>
        <fullName evidence="1">DUF7869 domain-containing protein</fullName>
    </recommendedName>
</protein>
<dbReference type="PANTHER" id="PTHR34415">
    <property type="entry name" value="INTEGRASE CATALYTIC DOMAIN-CONTAINING PROTEIN"/>
    <property type="match status" value="1"/>
</dbReference>
<keyword evidence="3" id="KW-1185">Reference proteome</keyword>
<dbReference type="OrthoDB" id="10056684at2759"/>
<proteinExistence type="predicted"/>
<gene>
    <name evidence="2" type="ORF">EB796_011799</name>
</gene>
<dbReference type="AlphaFoldDB" id="A0A7J7JU39"/>
<reference evidence="2" key="1">
    <citation type="submission" date="2020-06" db="EMBL/GenBank/DDBJ databases">
        <title>Draft genome of Bugula neritina, a colonial animal packing powerful symbionts and potential medicines.</title>
        <authorList>
            <person name="Rayko M."/>
        </authorList>
    </citation>
    <scope>NUCLEOTIDE SEQUENCE [LARGE SCALE GENOMIC DNA]</scope>
    <source>
        <strain evidence="2">Kwan_BN1</strain>
    </source>
</reference>
<dbReference type="Pfam" id="PF25273">
    <property type="entry name" value="DUF7869"/>
    <property type="match status" value="1"/>
</dbReference>
<organism evidence="2 3">
    <name type="scientific">Bugula neritina</name>
    <name type="common">Brown bryozoan</name>
    <name type="synonym">Sertularia neritina</name>
    <dbReference type="NCBI Taxonomy" id="10212"/>
    <lineage>
        <taxon>Eukaryota</taxon>
        <taxon>Metazoa</taxon>
        <taxon>Spiralia</taxon>
        <taxon>Lophotrochozoa</taxon>
        <taxon>Bryozoa</taxon>
        <taxon>Gymnolaemata</taxon>
        <taxon>Cheilostomatida</taxon>
        <taxon>Flustrina</taxon>
        <taxon>Buguloidea</taxon>
        <taxon>Bugulidae</taxon>
        <taxon>Bugula</taxon>
    </lineage>
</organism>
<sequence length="144" mass="16270">MQVNYLIDEACATSKGANAVVSYHHHFLEYYGLGEKKLILHADNCSGQNKNNIMIGYLLWRCATGRNEEIEMNFLIAGHTKFPCNLHFGYLKKKTRRTKLSSLGDIEQAVNTSAKGNMCPLVGKQDGTVVVPVYDWQTSWKSKR</sequence>
<evidence type="ECO:0000313" key="2">
    <source>
        <dbReference type="EMBL" id="KAF6029900.1"/>
    </source>
</evidence>
<comment type="caution">
    <text evidence="2">The sequence shown here is derived from an EMBL/GenBank/DDBJ whole genome shotgun (WGS) entry which is preliminary data.</text>
</comment>